<dbReference type="GO" id="GO:0005975">
    <property type="term" value="P:carbohydrate metabolic process"/>
    <property type="evidence" value="ECO:0007669"/>
    <property type="project" value="InterPro"/>
</dbReference>
<dbReference type="CDD" id="cd03784">
    <property type="entry name" value="GT1_Gtf-like"/>
    <property type="match status" value="1"/>
</dbReference>
<evidence type="ECO:0000259" key="3">
    <source>
        <dbReference type="Pfam" id="PF06722"/>
    </source>
</evidence>
<dbReference type="GO" id="GO:0016758">
    <property type="term" value="F:hexosyltransferase activity"/>
    <property type="evidence" value="ECO:0007669"/>
    <property type="project" value="InterPro"/>
</dbReference>
<protein>
    <submittedName>
        <fullName evidence="4">Glycosyl transferase</fullName>
    </submittedName>
</protein>
<dbReference type="Pfam" id="PF03033">
    <property type="entry name" value="Glyco_transf_28"/>
    <property type="match status" value="1"/>
</dbReference>
<gene>
    <name evidence="4" type="ORF">CSW57_13350</name>
</gene>
<sequence length="474" mass="51030">MHTDRRAAATWAQRQKTGVTSSTERGKSAWRLRFAEPTPPPDTVRTRRTMKIVLSCNGSRGDVQPAMALGSALARRDHEVTLAVPPNLVSWAADSGLATQACGIDTDELLGSDLVTRDLKSSNPVTRLRAVSEITLRGGSRLQHDLRAVGQGADVIIGGSAGQERILNVAESLGIAYVPLHYCPIRKNSVVSPLPWLPPSITAHSWTILERILWHTSASTENELRRELGLGRANTPAASRITGQGVPELQAYDPLLFPGLGDEWGRSRPLVGFLEYLPSRPKLQSDLTHRSLVDWLYAGPAPLYVGFGSMKIGDPSIVEHAIVATAERLGLRVLLVTGGSHLSIDSPDDRFFVTSTIDHKTVLPRCTAAVHHGGAGSTAASLRAGLPTGICWFGADQPMWGRQLTRLGVGVSMPISRIDSDTLTSLVSALIEPDRRRAARATATSMIKPECAVASAITIIEETVSPHLPNRGTR</sequence>
<dbReference type="GO" id="GO:0008194">
    <property type="term" value="F:UDP-glycosyltransferase activity"/>
    <property type="evidence" value="ECO:0007669"/>
    <property type="project" value="InterPro"/>
</dbReference>
<name>A0A2G3PMU9_WILMA</name>
<evidence type="ECO:0000313" key="4">
    <source>
        <dbReference type="EMBL" id="PHV67179.1"/>
    </source>
</evidence>
<proteinExistence type="predicted"/>
<dbReference type="AlphaFoldDB" id="A0A2G3PMU9"/>
<comment type="caution">
    <text evidence="4">The sequence shown here is derived from an EMBL/GenBank/DDBJ whole genome shotgun (WGS) entry which is preliminary data.</text>
</comment>
<feature type="domain" description="Glycosyltransferase family 28 N-terminal" evidence="2">
    <location>
        <begin position="52"/>
        <end position="177"/>
    </location>
</feature>
<evidence type="ECO:0000259" key="2">
    <source>
        <dbReference type="Pfam" id="PF03033"/>
    </source>
</evidence>
<dbReference type="SUPFAM" id="SSF53756">
    <property type="entry name" value="UDP-Glycosyltransferase/glycogen phosphorylase"/>
    <property type="match status" value="1"/>
</dbReference>
<keyword evidence="4" id="KW-0808">Transferase</keyword>
<dbReference type="InterPro" id="IPR010610">
    <property type="entry name" value="EryCIII-like_C"/>
</dbReference>
<dbReference type="Proteomes" id="UP000225108">
    <property type="component" value="Unassembled WGS sequence"/>
</dbReference>
<feature type="region of interest" description="Disordered" evidence="1">
    <location>
        <begin position="1"/>
        <end position="26"/>
    </location>
</feature>
<evidence type="ECO:0000256" key="1">
    <source>
        <dbReference type="SAM" id="MobiDB-lite"/>
    </source>
</evidence>
<dbReference type="FunFam" id="3.40.50.2000:FF:000009">
    <property type="entry name" value="Sterol 3-beta-glucosyltransferase UGT80A2"/>
    <property type="match status" value="1"/>
</dbReference>
<accession>A0A2G3PMU9</accession>
<organism evidence="4 5">
    <name type="scientific">Williamsia marianensis</name>
    <dbReference type="NCBI Taxonomy" id="85044"/>
    <lineage>
        <taxon>Bacteria</taxon>
        <taxon>Bacillati</taxon>
        <taxon>Actinomycetota</taxon>
        <taxon>Actinomycetes</taxon>
        <taxon>Mycobacteriales</taxon>
        <taxon>Nocardiaceae</taxon>
        <taxon>Williamsia</taxon>
    </lineage>
</organism>
<dbReference type="GO" id="GO:0033072">
    <property type="term" value="P:vancomycin biosynthetic process"/>
    <property type="evidence" value="ECO:0007669"/>
    <property type="project" value="UniProtKB-ARBA"/>
</dbReference>
<dbReference type="InterPro" id="IPR002213">
    <property type="entry name" value="UDP_glucos_trans"/>
</dbReference>
<feature type="compositionally biased region" description="Polar residues" evidence="1">
    <location>
        <begin position="12"/>
        <end position="23"/>
    </location>
</feature>
<dbReference type="EMBL" id="PEBD01000008">
    <property type="protein sequence ID" value="PHV67179.1"/>
    <property type="molecule type" value="Genomic_DNA"/>
</dbReference>
<dbReference type="Pfam" id="PF06722">
    <property type="entry name" value="EryCIII-like_C"/>
    <property type="match status" value="1"/>
</dbReference>
<dbReference type="PANTHER" id="PTHR48050:SF13">
    <property type="entry name" value="STEROL 3-BETA-GLUCOSYLTRANSFERASE UGT80A2"/>
    <property type="match status" value="1"/>
</dbReference>
<feature type="domain" description="Erythromycin biosynthesis protein CIII-like C-terminal" evidence="3">
    <location>
        <begin position="360"/>
        <end position="441"/>
    </location>
</feature>
<dbReference type="InterPro" id="IPR050426">
    <property type="entry name" value="Glycosyltransferase_28"/>
</dbReference>
<dbReference type="Gene3D" id="3.40.50.2000">
    <property type="entry name" value="Glycogen Phosphorylase B"/>
    <property type="match status" value="2"/>
</dbReference>
<dbReference type="InterPro" id="IPR004276">
    <property type="entry name" value="GlycoTrans_28_N"/>
</dbReference>
<evidence type="ECO:0000313" key="5">
    <source>
        <dbReference type="Proteomes" id="UP000225108"/>
    </source>
</evidence>
<dbReference type="PANTHER" id="PTHR48050">
    <property type="entry name" value="STEROL 3-BETA-GLUCOSYLTRANSFERASE"/>
    <property type="match status" value="1"/>
</dbReference>
<reference evidence="4 5" key="1">
    <citation type="submission" date="2017-10" db="EMBL/GenBank/DDBJ databases">
        <title>The draft genome sequence of Williamsia sp. BULT 1.1 isolated from the semi-arid grassland soils from South Africa.</title>
        <authorList>
            <person name="Kabwe M.H."/>
            <person name="Govender N."/>
            <person name="Mutseka Lunga P."/>
            <person name="Vikram S."/>
            <person name="Makhalanyane T.P."/>
        </authorList>
    </citation>
    <scope>NUCLEOTIDE SEQUENCE [LARGE SCALE GENOMIC DNA]</scope>
    <source>
        <strain evidence="4 5">BULT 1.1</strain>
    </source>
</reference>